<proteinExistence type="predicted"/>
<dbReference type="Gene3D" id="3.40.50.150">
    <property type="entry name" value="Vaccinia Virus protein VP39"/>
    <property type="match status" value="1"/>
</dbReference>
<dbReference type="Pfam" id="PF08241">
    <property type="entry name" value="Methyltransf_11"/>
    <property type="match status" value="1"/>
</dbReference>
<keyword evidence="2" id="KW-0489">Methyltransferase</keyword>
<accession>A0A3A4ZI54</accession>
<dbReference type="GO" id="GO:0032259">
    <property type="term" value="P:methylation"/>
    <property type="evidence" value="ECO:0007669"/>
    <property type="project" value="UniProtKB-KW"/>
</dbReference>
<organism evidence="2 3">
    <name type="scientific">candidate division WWE3 bacterium</name>
    <dbReference type="NCBI Taxonomy" id="2053526"/>
    <lineage>
        <taxon>Bacteria</taxon>
        <taxon>Katanobacteria</taxon>
    </lineage>
</organism>
<dbReference type="EMBL" id="QZJF01000025">
    <property type="protein sequence ID" value="RJR26216.1"/>
    <property type="molecule type" value="Genomic_DNA"/>
</dbReference>
<comment type="caution">
    <text evidence="2">The sequence shown here is derived from an EMBL/GenBank/DDBJ whole genome shotgun (WGS) entry which is preliminary data.</text>
</comment>
<dbReference type="InterPro" id="IPR013216">
    <property type="entry name" value="Methyltransf_11"/>
</dbReference>
<name>A0A3A4ZI54_UNCKA</name>
<keyword evidence="2" id="KW-0808">Transferase</keyword>
<gene>
    <name evidence="2" type="ORF">C4561_05745</name>
</gene>
<reference evidence="2 3" key="1">
    <citation type="journal article" date="2017" name="ISME J.">
        <title>Energy and carbon metabolisms in a deep terrestrial subsurface fluid microbial community.</title>
        <authorList>
            <person name="Momper L."/>
            <person name="Jungbluth S.P."/>
            <person name="Lee M.D."/>
            <person name="Amend J.P."/>
        </authorList>
    </citation>
    <scope>NUCLEOTIDE SEQUENCE [LARGE SCALE GENOMIC DNA]</scope>
    <source>
        <strain evidence="2">SURF_46</strain>
    </source>
</reference>
<evidence type="ECO:0000259" key="1">
    <source>
        <dbReference type="Pfam" id="PF08241"/>
    </source>
</evidence>
<protein>
    <submittedName>
        <fullName evidence="2">Class I SAM-dependent methyltransferase</fullName>
    </submittedName>
</protein>
<dbReference type="GO" id="GO:0008757">
    <property type="term" value="F:S-adenosylmethionine-dependent methyltransferase activity"/>
    <property type="evidence" value="ECO:0007669"/>
    <property type="project" value="InterPro"/>
</dbReference>
<dbReference type="SUPFAM" id="SSF53335">
    <property type="entry name" value="S-adenosyl-L-methionine-dependent methyltransferases"/>
    <property type="match status" value="1"/>
</dbReference>
<dbReference type="Proteomes" id="UP000265540">
    <property type="component" value="Unassembled WGS sequence"/>
</dbReference>
<dbReference type="AlphaFoldDB" id="A0A3A4ZI54"/>
<sequence>MNNLNLTPENKKKLDEIMSKVGDLNFRRRVIKMLEYLDIQPGDRILDMGCGEGFYSMIFDQLYECTVIAVDYDQEILDMAKKWLGDSTKVTFEIGDITNLRFEDNYFDKIVCTEVLEHIPDDVTSSRELYRVLKPGGVLAVTVPNKNYPFMWDPFNKVREGLGLGHFNPLNGFWGGIWAYDHKRLYLPADLKKLLTDADFQVTDLEVLTHYGVPFNHLVLYVGKNMYMKMPVPEEVKKSMEKFEWNQEESKEKVKKSLAGVLMKSLINITFGIIKEVDKLNERKFPLDTSAMAVSARCIKK</sequence>
<evidence type="ECO:0000313" key="2">
    <source>
        <dbReference type="EMBL" id="RJR26216.1"/>
    </source>
</evidence>
<feature type="domain" description="Methyltransferase type 11" evidence="1">
    <location>
        <begin position="46"/>
        <end position="140"/>
    </location>
</feature>
<evidence type="ECO:0000313" key="3">
    <source>
        <dbReference type="Proteomes" id="UP000265540"/>
    </source>
</evidence>
<dbReference type="InterPro" id="IPR029063">
    <property type="entry name" value="SAM-dependent_MTases_sf"/>
</dbReference>
<dbReference type="PANTHER" id="PTHR43861">
    <property type="entry name" value="TRANS-ACONITATE 2-METHYLTRANSFERASE-RELATED"/>
    <property type="match status" value="1"/>
</dbReference>
<dbReference type="CDD" id="cd02440">
    <property type="entry name" value="AdoMet_MTases"/>
    <property type="match status" value="1"/>
</dbReference>